<protein>
    <submittedName>
        <fullName evidence="2">DinB family protein</fullName>
    </submittedName>
</protein>
<name>A0A7K1LMW3_9FLAO</name>
<dbReference type="EMBL" id="VJVW01000002">
    <property type="protein sequence ID" value="MUP41991.1"/>
    <property type="molecule type" value="Genomic_DNA"/>
</dbReference>
<comment type="caution">
    <text evidence="2">The sequence shown here is derived from an EMBL/GenBank/DDBJ whole genome shotgun (WGS) entry which is preliminary data.</text>
</comment>
<dbReference type="Gene3D" id="1.20.120.450">
    <property type="entry name" value="dinb family like domain"/>
    <property type="match status" value="1"/>
</dbReference>
<proteinExistence type="predicted"/>
<evidence type="ECO:0000259" key="1">
    <source>
        <dbReference type="Pfam" id="PF12867"/>
    </source>
</evidence>
<reference evidence="2 3" key="1">
    <citation type="submission" date="2019-07" db="EMBL/GenBank/DDBJ databases">
        <title>Gramella aestuarii sp. nov., isolated from a tidal flat, and emended description of Gramella echinicola.</title>
        <authorList>
            <person name="Liu L."/>
        </authorList>
    </citation>
    <scope>NUCLEOTIDE SEQUENCE [LARGE SCALE GENOMIC DNA]</scope>
    <source>
        <strain evidence="2 3">BS12</strain>
    </source>
</reference>
<dbReference type="AlphaFoldDB" id="A0A7K1LMW3"/>
<dbReference type="OrthoDB" id="1439983at2"/>
<sequence length="174" mass="19605">MSKNEKNEYWLRGRIEGVSDMLQPAAHALLQSREEAEAYLEGFPAKLFWERPAGRASVAFHLQHITGVTNRLVTYAKGRQLDEEQLKFLDNEGIPDVDLSLSTLLEDLENSIDSAVMYLKSLQEEDLTRKVGIGRKRIGSTLIGTLFHAAEHSQRHVGQMLVTISVVKAKMGDW</sequence>
<feature type="domain" description="DinB-like" evidence="1">
    <location>
        <begin position="29"/>
        <end position="160"/>
    </location>
</feature>
<dbReference type="InterPro" id="IPR034660">
    <property type="entry name" value="DinB/YfiT-like"/>
</dbReference>
<gene>
    <name evidence="2" type="ORF">FLP08_05360</name>
</gene>
<dbReference type="SUPFAM" id="SSF109854">
    <property type="entry name" value="DinB/YfiT-like putative metalloenzymes"/>
    <property type="match status" value="1"/>
</dbReference>
<keyword evidence="3" id="KW-1185">Reference proteome</keyword>
<accession>A0A7K1LMW3</accession>
<evidence type="ECO:0000313" key="2">
    <source>
        <dbReference type="EMBL" id="MUP41991.1"/>
    </source>
</evidence>
<evidence type="ECO:0000313" key="3">
    <source>
        <dbReference type="Proteomes" id="UP000460416"/>
    </source>
</evidence>
<dbReference type="RefSeq" id="WP_156274807.1">
    <property type="nucleotide sequence ID" value="NZ_BAABGI010000001.1"/>
</dbReference>
<dbReference type="Proteomes" id="UP000460416">
    <property type="component" value="Unassembled WGS sequence"/>
</dbReference>
<dbReference type="Pfam" id="PF12867">
    <property type="entry name" value="DinB_2"/>
    <property type="match status" value="1"/>
</dbReference>
<dbReference type="InterPro" id="IPR024775">
    <property type="entry name" value="DinB-like"/>
</dbReference>
<organism evidence="2 3">
    <name type="scientific">Christiangramia aestuarii</name>
    <dbReference type="NCBI Taxonomy" id="1028746"/>
    <lineage>
        <taxon>Bacteria</taxon>
        <taxon>Pseudomonadati</taxon>
        <taxon>Bacteroidota</taxon>
        <taxon>Flavobacteriia</taxon>
        <taxon>Flavobacteriales</taxon>
        <taxon>Flavobacteriaceae</taxon>
        <taxon>Christiangramia</taxon>
    </lineage>
</organism>